<protein>
    <submittedName>
        <fullName evidence="3">PilZ domain-containing protein</fullName>
    </submittedName>
</protein>
<dbReference type="EMBL" id="VLKT01000006">
    <property type="protein sequence ID" value="TWI40873.1"/>
    <property type="molecule type" value="Genomic_DNA"/>
</dbReference>
<dbReference type="Proteomes" id="UP000317122">
    <property type="component" value="Unassembled WGS sequence"/>
</dbReference>
<name>A0A562P965_9HYPH</name>
<dbReference type="GO" id="GO:0035438">
    <property type="term" value="F:cyclic-di-GMP binding"/>
    <property type="evidence" value="ECO:0007669"/>
    <property type="project" value="InterPro"/>
</dbReference>
<comment type="caution">
    <text evidence="3">The sequence shown here is derived from an EMBL/GenBank/DDBJ whole genome shotgun (WGS) entry which is preliminary data.</text>
</comment>
<accession>A0A562P965</accession>
<evidence type="ECO:0000256" key="1">
    <source>
        <dbReference type="SAM" id="MobiDB-lite"/>
    </source>
</evidence>
<dbReference type="RefSeq" id="WP_145715028.1">
    <property type="nucleotide sequence ID" value="NZ_BSPF01000121.1"/>
</dbReference>
<feature type="region of interest" description="Disordered" evidence="1">
    <location>
        <begin position="1"/>
        <end position="21"/>
    </location>
</feature>
<feature type="domain" description="PilZ" evidence="2">
    <location>
        <begin position="16"/>
        <end position="96"/>
    </location>
</feature>
<keyword evidence="4" id="KW-1185">Reference proteome</keyword>
<sequence length="103" mass="11834">MAEKTNPRDENYGEHRRQHRQRVLKGGAIITGIKNSEISCMLRNQHESGAELKVAPDARVPDRFLLYVAVDGIAYRSEVCWRRNDRIGVRFTGIESKPKLHYG</sequence>
<reference evidence="3 4" key="1">
    <citation type="journal article" date="2015" name="Stand. Genomic Sci.">
        <title>Genomic Encyclopedia of Bacterial and Archaeal Type Strains, Phase III: the genomes of soil and plant-associated and newly described type strains.</title>
        <authorList>
            <person name="Whitman W.B."/>
            <person name="Woyke T."/>
            <person name="Klenk H.P."/>
            <person name="Zhou Y."/>
            <person name="Lilburn T.G."/>
            <person name="Beck B.J."/>
            <person name="De Vos P."/>
            <person name="Vandamme P."/>
            <person name="Eisen J.A."/>
            <person name="Garrity G."/>
            <person name="Hugenholtz P."/>
            <person name="Kyrpides N.C."/>
        </authorList>
    </citation>
    <scope>NUCLEOTIDE SEQUENCE [LARGE SCALE GENOMIC DNA]</scope>
    <source>
        <strain evidence="3 4">CGMCC 1.2546</strain>
    </source>
</reference>
<evidence type="ECO:0000313" key="4">
    <source>
        <dbReference type="Proteomes" id="UP000317122"/>
    </source>
</evidence>
<organism evidence="3 4">
    <name type="scientific">Mesorhizobium tianshanense</name>
    <dbReference type="NCBI Taxonomy" id="39844"/>
    <lineage>
        <taxon>Bacteria</taxon>
        <taxon>Pseudomonadati</taxon>
        <taxon>Pseudomonadota</taxon>
        <taxon>Alphaproteobacteria</taxon>
        <taxon>Hyphomicrobiales</taxon>
        <taxon>Phyllobacteriaceae</taxon>
        <taxon>Mesorhizobium</taxon>
    </lineage>
</organism>
<dbReference type="Pfam" id="PF07238">
    <property type="entry name" value="PilZ"/>
    <property type="match status" value="1"/>
</dbReference>
<gene>
    <name evidence="3" type="ORF">IQ26_01295</name>
</gene>
<dbReference type="InterPro" id="IPR009875">
    <property type="entry name" value="PilZ_domain"/>
</dbReference>
<evidence type="ECO:0000259" key="2">
    <source>
        <dbReference type="Pfam" id="PF07238"/>
    </source>
</evidence>
<evidence type="ECO:0000313" key="3">
    <source>
        <dbReference type="EMBL" id="TWI40873.1"/>
    </source>
</evidence>
<dbReference type="AlphaFoldDB" id="A0A562P965"/>
<feature type="compositionally biased region" description="Basic and acidic residues" evidence="1">
    <location>
        <begin position="1"/>
        <end position="15"/>
    </location>
</feature>
<proteinExistence type="predicted"/>
<dbReference type="SUPFAM" id="SSF141371">
    <property type="entry name" value="PilZ domain-like"/>
    <property type="match status" value="1"/>
</dbReference>
<dbReference type="OrthoDB" id="7210926at2"/>